<organism evidence="10 11">
    <name type="scientific">Clostridium algifaecis</name>
    <dbReference type="NCBI Taxonomy" id="1472040"/>
    <lineage>
        <taxon>Bacteria</taxon>
        <taxon>Bacillati</taxon>
        <taxon>Bacillota</taxon>
        <taxon>Clostridia</taxon>
        <taxon>Eubacteriales</taxon>
        <taxon>Clostridiaceae</taxon>
        <taxon>Clostridium</taxon>
    </lineage>
</organism>
<reference evidence="10 11" key="1">
    <citation type="submission" date="2021-03" db="EMBL/GenBank/DDBJ databases">
        <title>Genomic Encyclopedia of Type Strains, Phase IV (KMG-IV): sequencing the most valuable type-strain genomes for metagenomic binning, comparative biology and taxonomic classification.</title>
        <authorList>
            <person name="Goeker M."/>
        </authorList>
    </citation>
    <scope>NUCLEOTIDE SEQUENCE [LARGE SCALE GENOMIC DNA]</scope>
    <source>
        <strain evidence="10 11">DSM 28783</strain>
    </source>
</reference>
<dbReference type="InterPro" id="IPR003594">
    <property type="entry name" value="HATPase_dom"/>
</dbReference>
<sequence length="413" mass="46245">MIKKLQRKFIMITMSSLALVVLILLGSINAVNIYQMNRKVNGAINILSENHGKFPIYKKGKPPSGERKFGFQMNEETPFETRYFVVKINEDNTIQEIDTAHIAAVSSKDAAEYANKVLNSGKNSGKNSGYKDIYKYTIITKPNGYMIVFMDCRSQIQMATLFLLTSCGIAIITLLLMFILVSIFSKKAINPIIESMEKQKRFITDAGHEIKTPLAIISANADVLELTHGKNEWITSTRNQIIRLDKLVKNLLTLSKMDEGNIKLVFTDFDLSDAVFKTTNPFEAIAKTQNKKFLMDIKPGLKLHGDENSINQLISTLVDNAIKYSNDEGTIKISLSAAKKGIKLEVYNTADEIDRENLDKLFDRFYRSDSSRSRETGGYGIGLSIAKSIVQAHHGKISVKSDDGKSICFTIII</sequence>
<dbReference type="EC" id="2.7.13.3" evidence="3"/>
<accession>A0ABS4KPG8</accession>
<evidence type="ECO:0000256" key="6">
    <source>
        <dbReference type="ARBA" id="ARBA00022777"/>
    </source>
</evidence>
<feature type="domain" description="Histidine kinase" evidence="9">
    <location>
        <begin position="205"/>
        <end position="413"/>
    </location>
</feature>
<dbReference type="Pfam" id="PF02518">
    <property type="entry name" value="HATPase_c"/>
    <property type="match status" value="1"/>
</dbReference>
<dbReference type="InterPro" id="IPR036890">
    <property type="entry name" value="HATPase_C_sf"/>
</dbReference>
<keyword evidence="11" id="KW-1185">Reference proteome</keyword>
<gene>
    <name evidence="10" type="ORF">J2Z42_000600</name>
</gene>
<dbReference type="Gene3D" id="3.30.565.10">
    <property type="entry name" value="Histidine kinase-like ATPase, C-terminal domain"/>
    <property type="match status" value="1"/>
</dbReference>
<evidence type="ECO:0000256" key="7">
    <source>
        <dbReference type="ARBA" id="ARBA00023012"/>
    </source>
</evidence>
<keyword evidence="8" id="KW-0472">Membrane</keyword>
<dbReference type="PRINTS" id="PR00344">
    <property type="entry name" value="BCTRLSENSOR"/>
</dbReference>
<feature type="transmembrane region" description="Helical" evidence="8">
    <location>
        <begin position="161"/>
        <end position="184"/>
    </location>
</feature>
<dbReference type="GO" id="GO:0016301">
    <property type="term" value="F:kinase activity"/>
    <property type="evidence" value="ECO:0007669"/>
    <property type="project" value="UniProtKB-KW"/>
</dbReference>
<dbReference type="Pfam" id="PF00512">
    <property type="entry name" value="HisKA"/>
    <property type="match status" value="1"/>
</dbReference>
<dbReference type="PANTHER" id="PTHR45453:SF1">
    <property type="entry name" value="PHOSPHATE REGULON SENSOR PROTEIN PHOR"/>
    <property type="match status" value="1"/>
</dbReference>
<dbReference type="EMBL" id="JAGGLM010000002">
    <property type="protein sequence ID" value="MBP2031935.1"/>
    <property type="molecule type" value="Genomic_DNA"/>
</dbReference>
<dbReference type="InterPro" id="IPR036097">
    <property type="entry name" value="HisK_dim/P_sf"/>
</dbReference>
<dbReference type="RefSeq" id="WP_209700877.1">
    <property type="nucleotide sequence ID" value="NZ_JAGGLM010000002.1"/>
</dbReference>
<comment type="catalytic activity">
    <reaction evidence="1">
        <text>ATP + protein L-histidine = ADP + protein N-phospho-L-histidine.</text>
        <dbReference type="EC" id="2.7.13.3"/>
    </reaction>
</comment>
<dbReference type="SUPFAM" id="SSF47384">
    <property type="entry name" value="Homodimeric domain of signal transducing histidine kinase"/>
    <property type="match status" value="1"/>
</dbReference>
<evidence type="ECO:0000256" key="1">
    <source>
        <dbReference type="ARBA" id="ARBA00000085"/>
    </source>
</evidence>
<evidence type="ECO:0000256" key="3">
    <source>
        <dbReference type="ARBA" id="ARBA00012438"/>
    </source>
</evidence>
<keyword evidence="6 10" id="KW-0418">Kinase</keyword>
<keyword evidence="7" id="KW-0902">Two-component regulatory system</keyword>
<dbReference type="CDD" id="cd00082">
    <property type="entry name" value="HisKA"/>
    <property type="match status" value="1"/>
</dbReference>
<evidence type="ECO:0000256" key="2">
    <source>
        <dbReference type="ARBA" id="ARBA00004370"/>
    </source>
</evidence>
<keyword evidence="5" id="KW-0808">Transferase</keyword>
<keyword evidence="8" id="KW-0812">Transmembrane</keyword>
<evidence type="ECO:0000259" key="9">
    <source>
        <dbReference type="PROSITE" id="PS50109"/>
    </source>
</evidence>
<proteinExistence type="predicted"/>
<dbReference type="InterPro" id="IPR005467">
    <property type="entry name" value="His_kinase_dom"/>
</dbReference>
<dbReference type="SUPFAM" id="SSF55874">
    <property type="entry name" value="ATPase domain of HSP90 chaperone/DNA topoisomerase II/histidine kinase"/>
    <property type="match status" value="1"/>
</dbReference>
<evidence type="ECO:0000256" key="5">
    <source>
        <dbReference type="ARBA" id="ARBA00022679"/>
    </source>
</evidence>
<keyword evidence="4" id="KW-0597">Phosphoprotein</keyword>
<dbReference type="SMART" id="SM00387">
    <property type="entry name" value="HATPase_c"/>
    <property type="match status" value="1"/>
</dbReference>
<dbReference type="PANTHER" id="PTHR45453">
    <property type="entry name" value="PHOSPHATE REGULON SENSOR PROTEIN PHOR"/>
    <property type="match status" value="1"/>
</dbReference>
<evidence type="ECO:0000256" key="4">
    <source>
        <dbReference type="ARBA" id="ARBA00022553"/>
    </source>
</evidence>
<name>A0ABS4KPG8_9CLOT</name>
<dbReference type="Proteomes" id="UP001519307">
    <property type="component" value="Unassembled WGS sequence"/>
</dbReference>
<dbReference type="InterPro" id="IPR050351">
    <property type="entry name" value="BphY/WalK/GraS-like"/>
</dbReference>
<evidence type="ECO:0000256" key="8">
    <source>
        <dbReference type="SAM" id="Phobius"/>
    </source>
</evidence>
<comment type="subcellular location">
    <subcellularLocation>
        <location evidence="2">Membrane</location>
    </subcellularLocation>
</comment>
<dbReference type="SMART" id="SM00388">
    <property type="entry name" value="HisKA"/>
    <property type="match status" value="1"/>
</dbReference>
<protein>
    <recommendedName>
        <fullName evidence="3">histidine kinase</fullName>
        <ecNumber evidence="3">2.7.13.3</ecNumber>
    </recommendedName>
</protein>
<dbReference type="PROSITE" id="PS50109">
    <property type="entry name" value="HIS_KIN"/>
    <property type="match status" value="1"/>
</dbReference>
<evidence type="ECO:0000313" key="10">
    <source>
        <dbReference type="EMBL" id="MBP2031935.1"/>
    </source>
</evidence>
<evidence type="ECO:0000313" key="11">
    <source>
        <dbReference type="Proteomes" id="UP001519307"/>
    </source>
</evidence>
<keyword evidence="8" id="KW-1133">Transmembrane helix</keyword>
<dbReference type="InterPro" id="IPR003661">
    <property type="entry name" value="HisK_dim/P_dom"/>
</dbReference>
<dbReference type="Gene3D" id="1.10.287.130">
    <property type="match status" value="1"/>
</dbReference>
<dbReference type="InterPro" id="IPR004358">
    <property type="entry name" value="Sig_transdc_His_kin-like_C"/>
</dbReference>
<comment type="caution">
    <text evidence="10">The sequence shown here is derived from an EMBL/GenBank/DDBJ whole genome shotgun (WGS) entry which is preliminary data.</text>
</comment>